<organism evidence="1 2">
    <name type="scientific">Trichinella spiralis</name>
    <name type="common">Trichina worm</name>
    <dbReference type="NCBI Taxonomy" id="6334"/>
    <lineage>
        <taxon>Eukaryota</taxon>
        <taxon>Metazoa</taxon>
        <taxon>Ecdysozoa</taxon>
        <taxon>Nematoda</taxon>
        <taxon>Enoplea</taxon>
        <taxon>Dorylaimia</taxon>
        <taxon>Trichinellida</taxon>
        <taxon>Trichinellidae</taxon>
        <taxon>Trichinella</taxon>
    </lineage>
</organism>
<gene>
    <name evidence="1" type="ORF">TSPI_00319</name>
</gene>
<protein>
    <submittedName>
        <fullName evidence="1">Histone-lysine N-methyltransferase lin-59</fullName>
    </submittedName>
</protein>
<name>A0ABR3KTS1_TRISP</name>
<reference evidence="1 2" key="1">
    <citation type="submission" date="2024-07" db="EMBL/GenBank/DDBJ databases">
        <title>Enhanced genomic and transcriptomic resources for Trichinella pseudospiralis and T. spiralis underpin the discovery of pronounced molecular differences between stages and species.</title>
        <authorList>
            <person name="Pasi K.K."/>
            <person name="La Rosa G."/>
            <person name="Gomez-Morales M.A."/>
            <person name="Tosini F."/>
            <person name="Sumanam S."/>
            <person name="Young N.D."/>
            <person name="Chang B.C."/>
            <person name="Robin G.B."/>
        </authorList>
    </citation>
    <scope>NUCLEOTIDE SEQUENCE [LARGE SCALE GENOMIC DNA]</scope>
    <source>
        <strain evidence="1">ISS534</strain>
    </source>
</reference>
<evidence type="ECO:0000313" key="1">
    <source>
        <dbReference type="EMBL" id="KAL1243610.1"/>
    </source>
</evidence>
<keyword evidence="2" id="KW-1185">Reference proteome</keyword>
<sequence length="177" mass="20750">MLILLRKACTGYYYERAAQKTLEQLHLAIFSIFRNKFIYDAYFSRPDEIVCDRSQCFCKNEILLSPVYDTLPMDMVIPRYDEQDVYICECRIDRARRLTTKTQSSKYFTISTQSYVSNNFPQPLSVKPIPTSMLTTRAEMTEKNNKQQSDEAVFSEDVAVERLKNILNTGMAIRRYD</sequence>
<dbReference type="InterPro" id="IPR043151">
    <property type="entry name" value="BAH_sf"/>
</dbReference>
<dbReference type="Gene3D" id="2.30.30.490">
    <property type="match status" value="2"/>
</dbReference>
<dbReference type="Proteomes" id="UP001558632">
    <property type="component" value="Unassembled WGS sequence"/>
</dbReference>
<evidence type="ECO:0000313" key="2">
    <source>
        <dbReference type="Proteomes" id="UP001558632"/>
    </source>
</evidence>
<comment type="caution">
    <text evidence="1">The sequence shown here is derived from an EMBL/GenBank/DDBJ whole genome shotgun (WGS) entry which is preliminary data.</text>
</comment>
<accession>A0ABR3KTS1</accession>
<proteinExistence type="predicted"/>
<dbReference type="EMBL" id="JBEUSY010000169">
    <property type="protein sequence ID" value="KAL1243610.1"/>
    <property type="molecule type" value="Genomic_DNA"/>
</dbReference>